<feature type="region of interest" description="Disordered" evidence="5">
    <location>
        <begin position="1405"/>
        <end position="1434"/>
    </location>
</feature>
<feature type="domain" description="THO complex subunitTHOC2 C-terminal" evidence="6">
    <location>
        <begin position="1214"/>
        <end position="1549"/>
    </location>
</feature>
<dbReference type="PANTHER" id="PTHR21597:SF0">
    <property type="entry name" value="THO COMPLEX SUBUNIT 2"/>
    <property type="match status" value="1"/>
</dbReference>
<feature type="region of interest" description="Disordered" evidence="5">
    <location>
        <begin position="562"/>
        <end position="603"/>
    </location>
</feature>
<feature type="compositionally biased region" description="Low complexity" evidence="5">
    <location>
        <begin position="63"/>
        <end position="77"/>
    </location>
</feature>
<feature type="region of interest" description="Disordered" evidence="5">
    <location>
        <begin position="1586"/>
        <end position="2226"/>
    </location>
</feature>
<evidence type="ECO:0000256" key="2">
    <source>
        <dbReference type="ARBA" id="ARBA00007857"/>
    </source>
</evidence>
<evidence type="ECO:0000256" key="1">
    <source>
        <dbReference type="ARBA" id="ARBA00004123"/>
    </source>
</evidence>
<evidence type="ECO:0000313" key="9">
    <source>
        <dbReference type="EMBL" id="KAH0961004.1"/>
    </source>
</evidence>
<feature type="compositionally biased region" description="Basic and acidic residues" evidence="5">
    <location>
        <begin position="2195"/>
        <end position="2220"/>
    </location>
</feature>
<protein>
    <recommendedName>
        <fullName evidence="3">THO complex subunit 2</fullName>
    </recommendedName>
</protein>
<feature type="domain" description="THO complex subunitTHOC2 N-terminal" evidence="7">
    <location>
        <begin position="868"/>
        <end position="943"/>
    </location>
</feature>
<feature type="compositionally biased region" description="Low complexity" evidence="5">
    <location>
        <begin position="83"/>
        <end position="105"/>
    </location>
</feature>
<comment type="caution">
    <text evidence="9">The sequence shown here is derived from an EMBL/GenBank/DDBJ whole genome shotgun (WGS) entry which is preliminary data.</text>
</comment>
<feature type="compositionally biased region" description="Polar residues" evidence="5">
    <location>
        <begin position="1657"/>
        <end position="1671"/>
    </location>
</feature>
<dbReference type="Pfam" id="PF11732">
    <property type="entry name" value="Thoc2"/>
    <property type="match status" value="1"/>
</dbReference>
<feature type="region of interest" description="Disordered" evidence="5">
    <location>
        <begin position="1138"/>
        <end position="1189"/>
    </location>
</feature>
<proteinExistence type="inferred from homology"/>
<comment type="similarity">
    <text evidence="2">Belongs to the THOC2 family.</text>
</comment>
<keyword evidence="4" id="KW-0539">Nucleus</keyword>
<dbReference type="InterPro" id="IPR032302">
    <property type="entry name" value="THOC2_N"/>
</dbReference>
<feature type="compositionally biased region" description="Low complexity" evidence="5">
    <location>
        <begin position="1595"/>
        <end position="1606"/>
    </location>
</feature>
<feature type="domain" description="THO complex subunit 2 N-terminal" evidence="8">
    <location>
        <begin position="138"/>
        <end position="866"/>
    </location>
</feature>
<dbReference type="GO" id="GO:0006406">
    <property type="term" value="P:mRNA export from nucleus"/>
    <property type="evidence" value="ECO:0007669"/>
    <property type="project" value="InterPro"/>
</dbReference>
<feature type="compositionally biased region" description="Polar residues" evidence="5">
    <location>
        <begin position="2125"/>
        <end position="2134"/>
    </location>
</feature>
<feature type="compositionally biased region" description="Basic and acidic residues" evidence="5">
    <location>
        <begin position="1900"/>
        <end position="1909"/>
    </location>
</feature>
<feature type="compositionally biased region" description="Basic and acidic residues" evidence="5">
    <location>
        <begin position="530"/>
        <end position="548"/>
    </location>
</feature>
<dbReference type="Proteomes" id="UP000824596">
    <property type="component" value="Unassembled WGS sequence"/>
</dbReference>
<dbReference type="InterPro" id="IPR021726">
    <property type="entry name" value="THO_THOC2_N"/>
</dbReference>
<evidence type="ECO:0000256" key="5">
    <source>
        <dbReference type="SAM" id="MobiDB-lite"/>
    </source>
</evidence>
<dbReference type="OrthoDB" id="29024at2759"/>
<dbReference type="EMBL" id="JAIZPD010000009">
    <property type="protein sequence ID" value="KAH0961004.1"/>
    <property type="molecule type" value="Genomic_DNA"/>
</dbReference>
<feature type="compositionally biased region" description="Low complexity" evidence="5">
    <location>
        <begin position="1966"/>
        <end position="1986"/>
    </location>
</feature>
<evidence type="ECO:0000259" key="8">
    <source>
        <dbReference type="Pfam" id="PF16134"/>
    </source>
</evidence>
<feature type="compositionally biased region" description="Low complexity" evidence="5">
    <location>
        <begin position="2136"/>
        <end position="2150"/>
    </location>
</feature>
<evidence type="ECO:0000256" key="4">
    <source>
        <dbReference type="ARBA" id="ARBA00023242"/>
    </source>
</evidence>
<feature type="compositionally biased region" description="Basic and acidic residues" evidence="5">
    <location>
        <begin position="1405"/>
        <end position="1431"/>
    </location>
</feature>
<dbReference type="GO" id="GO:0006397">
    <property type="term" value="P:mRNA processing"/>
    <property type="evidence" value="ECO:0007669"/>
    <property type="project" value="InterPro"/>
</dbReference>
<organism evidence="9 10">
    <name type="scientific">Hirsutella rhossiliensis</name>
    <dbReference type="NCBI Taxonomy" id="111463"/>
    <lineage>
        <taxon>Eukaryota</taxon>
        <taxon>Fungi</taxon>
        <taxon>Dikarya</taxon>
        <taxon>Ascomycota</taxon>
        <taxon>Pezizomycotina</taxon>
        <taxon>Sordariomycetes</taxon>
        <taxon>Hypocreomycetidae</taxon>
        <taxon>Hypocreales</taxon>
        <taxon>Ophiocordycipitaceae</taxon>
        <taxon>Hirsutella</taxon>
    </lineage>
</organism>
<gene>
    <name evidence="9" type="ORF">HRG_08157</name>
</gene>
<feature type="compositionally biased region" description="Basic and acidic residues" evidence="5">
    <location>
        <begin position="1708"/>
        <end position="1795"/>
    </location>
</feature>
<name>A0A9P8MV55_9HYPO</name>
<dbReference type="RefSeq" id="XP_044718517.1">
    <property type="nucleotide sequence ID" value="XM_044866628.1"/>
</dbReference>
<evidence type="ECO:0000313" key="10">
    <source>
        <dbReference type="Proteomes" id="UP000824596"/>
    </source>
</evidence>
<evidence type="ECO:0000259" key="7">
    <source>
        <dbReference type="Pfam" id="PF11732"/>
    </source>
</evidence>
<feature type="compositionally biased region" description="Basic and acidic residues" evidence="5">
    <location>
        <begin position="577"/>
        <end position="603"/>
    </location>
</feature>
<comment type="subcellular location">
    <subcellularLocation>
        <location evidence="1">Nucleus</location>
    </subcellularLocation>
</comment>
<feature type="compositionally biased region" description="Basic and acidic residues" evidence="5">
    <location>
        <begin position="1822"/>
        <end position="1833"/>
    </location>
</feature>
<dbReference type="Pfam" id="PF16134">
    <property type="entry name" value="THOC2_N"/>
    <property type="match status" value="1"/>
</dbReference>
<dbReference type="GeneID" id="68357286"/>
<dbReference type="GO" id="GO:0000445">
    <property type="term" value="C:THO complex part of transcription export complex"/>
    <property type="evidence" value="ECO:0007669"/>
    <property type="project" value="TreeGrafter"/>
</dbReference>
<sequence length="2226" mass="248281">MKRKRPDRPSGDGPRPSPHRPADTPLAQHDRDDGGGRGGRGRGHRGGYQRRDSNPGHGRGGFNHHFNQQNSQNQQHYHSQRQPTPTSAHSASFPSPAQASPTPAARQLKPPSSPAMIKQPAPPPQASSERPKYHYDNLTDDRVRAWAERGRHEIVQHGIQSREDVDITELSSLFQEFIHAVIDARLDPADAGACVKEILGRETCDVIKDSYAFAPHTLFLDTLAIVTDIDADLYRPTIRDFLVATDVSPALMREVLDAPLLHQLGLIRDTFARLGVRQATNLLYRQANYNLLREESEGYSKLITEIFSTNTIPPPPPGKTFEKVKALIGTFDLDVGRVLDVTLDVAATVLIKQVKFFVKFLRISSWWPSSHYNDGSPFVGGLPTWADPSYPHWSTTEEDEADGARRKLQRDIAFWDRAREVHLAAFFELGGRRVTERHLQQKQIANGHDGGEAVADAEQQWMQETNTLPASGNRVAAQLLGFKLRFYNSEMRDKADVLPANLLYLASLLIKIGFISLADLYPHLSPEDSGMDRVRQQEAEKLEKQEREARGGQMNALLMAGVLPQGDDDNPATSTGIRKEMPKRAEQEQKKAAAAEEAAKKDKLPEPMEQKVALLIQLLTIGAIPESLFVLGRFPWIPEVFPDVLQRIHRILHVCLDKVYKDSRPFPAPEVDFPTKSLPDVDQAGVPKGSVRTNKLPPRKTWRWPYPDACDTNETQNYRFYLDEWDDNVPVCQTVEDVFTLCNTLLNISGVNIGKDETLLTKLASIGSKSLAADTSEANRARWQDLLRRLLLPALSHTKANASVVNAIWELARQYPLITRYSMYAEWFEGQTSRLPAMKAAFARATSETRATMKRVSLTNLSEMAKRLAKTSYASPGIVFKVAFEQLEVYSNLIEAFVECAKYFTDLSYDVLVWSLLSSLGKSRSRTQENHALTTSKWLQALSRFSGRVFRRYPVLNPVPVLQYVDEQLYHGNATDLIILKEFVSSMGGIVDAVDFTDYQVLSMAGGAWLRRHTLIRAQDKRFENSKSSYRLIQALSDSKLAARLLINLAQFRQTAVYKVPEDEAHIKYLSSTIDDSHQTLVQYLDFLWSNLDPVDFDTIVPSIPVLISLFGLQTELAFLIGRSSLAHRMFPWKESKGKRDAAQARRLGTDKEGDVKMSDAKPQGAETAEAAPQDGADTETQQKPDDASLSRTALTALQPIIESVKATVPPAVWRKMTPELYTTFWALQLGDLCFPEEVYVKERQKIMTEWQTLANDRSDMSRRAVDRKMEKRKELMDLQGYLLDELSEHGLRKAKWKFYLTKMFQTSFPDTAPNADSVSDVLLEQCFLPRLLLSPADAEYTFRFIKALHDSNAPVFKLMSLYDRLFNANRLRAIIFTCTVRETEYLGRFLKLILEDLARWHKNEPAPTDKDGKASKDPMRPGAYDREGKGTADQPRLGFALTVNAQGKPETFVEHPQFRDLLFRWHKNLNMALKACLSGSEWMHIRNAITVLKAVLDYFPAVDFMATQFTAQLQKISKREAVAKAGPESEEGGRVDLSVAAQGAMSELQKRKPKWVMVQAFRSNAASGPRSEGDKSSSSNLRATAVDFKPQAIKPTTAKASAKAPTTEKEDGEVQDAADVKSQSNIEMPKEPQPSRLPNPTREASARQDEGAGPSRPSTPRAGSTQTNPESRSHKLPDRPTAHTLPTRPDVPIPGHVPPERYAQSRGAERRDGREPRATRDARGDPREAWDGRETRESKEHRETRDTRPHEPERAGRHNAHPDYRAGDANGESRVDLPPRPGQHERDRQYRDSRISGMQNRHNETPNHPSGPPPVTNGQDRPARGPDPDRQPRAHRPMAVDPMDVVNAERGVLIEDRNDGAPFSQNRPRRDDGHERAPRTQSPRFEDRHGRPYPQDQRALGRDPRDRSPMTGHSYRGDRPMDREAERGLDKMRDPSAGFHRPGLRGPEPEHRMPHQDQNYGRLNPVPSSSDVPSGPRGRGRSATRGGYGVHSTTPGRPDGRFGAPETPRASSPDRLPPTGPASGRGRPDMQASISSTATPPSVVHPDRLAQMGSGLPPPPSGPPQGHGRQAGGGDRHVLNARQPHSAVMGPPLPTEAGVPTGPASSNERTRSGGGRRQLAGINNMLQQSQSMPDLNRGNGPRGGQPRQLLGDSDAQVLTGGSPASASGHERQDMMWQDSASWGAANGGDGPPSSRERERSPRAGREEAKEHAEYRDRRSMAAVET</sequence>
<feature type="compositionally biased region" description="Basic and acidic residues" evidence="5">
    <location>
        <begin position="1138"/>
        <end position="1160"/>
    </location>
</feature>
<dbReference type="PANTHER" id="PTHR21597">
    <property type="entry name" value="THO2 PROTEIN"/>
    <property type="match status" value="1"/>
</dbReference>
<dbReference type="GO" id="GO:0003729">
    <property type="term" value="F:mRNA binding"/>
    <property type="evidence" value="ECO:0007669"/>
    <property type="project" value="TreeGrafter"/>
</dbReference>
<feature type="region of interest" description="Disordered" evidence="5">
    <location>
        <begin position="526"/>
        <end position="548"/>
    </location>
</feature>
<dbReference type="InterPro" id="IPR040007">
    <property type="entry name" value="Tho2"/>
</dbReference>
<feature type="compositionally biased region" description="Basic and acidic residues" evidence="5">
    <location>
        <begin position="1869"/>
        <end position="1891"/>
    </location>
</feature>
<evidence type="ECO:0000259" key="6">
    <source>
        <dbReference type="Pfam" id="PF11262"/>
    </source>
</evidence>
<evidence type="ECO:0000256" key="3">
    <source>
        <dbReference type="ARBA" id="ARBA00019596"/>
    </source>
</evidence>
<dbReference type="Pfam" id="PF11262">
    <property type="entry name" value="Tho2"/>
    <property type="match status" value="1"/>
</dbReference>
<reference evidence="9" key="1">
    <citation type="submission" date="2021-09" db="EMBL/GenBank/DDBJ databases">
        <title>A high-quality genome of the endoparasitic fungus Hirsutella rhossiliensis with a comparison of Hirsutella genomes reveals transposable elements contributing to genome size variation.</title>
        <authorList>
            <person name="Lin R."/>
            <person name="Jiao Y."/>
            <person name="Sun X."/>
            <person name="Ling J."/>
            <person name="Xie B."/>
            <person name="Cheng X."/>
        </authorList>
    </citation>
    <scope>NUCLEOTIDE SEQUENCE</scope>
    <source>
        <strain evidence="9">HR02</strain>
    </source>
</reference>
<feature type="compositionally biased region" description="Basic and acidic residues" evidence="5">
    <location>
        <begin position="1916"/>
        <end position="1935"/>
    </location>
</feature>
<feature type="compositionally biased region" description="Basic residues" evidence="5">
    <location>
        <begin position="39"/>
        <end position="48"/>
    </location>
</feature>
<feature type="compositionally biased region" description="Basic and acidic residues" evidence="5">
    <location>
        <begin position="1672"/>
        <end position="1682"/>
    </location>
</feature>
<keyword evidence="10" id="KW-1185">Reference proteome</keyword>
<feature type="region of interest" description="Disordered" evidence="5">
    <location>
        <begin position="1"/>
        <end position="136"/>
    </location>
</feature>
<dbReference type="InterPro" id="IPR021418">
    <property type="entry name" value="THO_THOC2_C"/>
</dbReference>
<accession>A0A9P8MV55</accession>